<dbReference type="SUPFAM" id="SSF50156">
    <property type="entry name" value="PDZ domain-like"/>
    <property type="match status" value="1"/>
</dbReference>
<dbReference type="PROSITE" id="PS50088">
    <property type="entry name" value="ANK_REPEAT"/>
    <property type="match status" value="3"/>
</dbReference>
<feature type="region of interest" description="Disordered" evidence="6">
    <location>
        <begin position="1475"/>
        <end position="1518"/>
    </location>
</feature>
<accession>A0A8R1UI21</accession>
<dbReference type="SMART" id="SM00248">
    <property type="entry name" value="ANK"/>
    <property type="match status" value="3"/>
</dbReference>
<feature type="compositionally biased region" description="Basic residues" evidence="6">
    <location>
        <begin position="858"/>
        <end position="873"/>
    </location>
</feature>
<evidence type="ECO:0000256" key="6">
    <source>
        <dbReference type="SAM" id="MobiDB-lite"/>
    </source>
</evidence>
<feature type="compositionally biased region" description="Polar residues" evidence="6">
    <location>
        <begin position="940"/>
        <end position="950"/>
    </location>
</feature>
<proteinExistence type="predicted"/>
<dbReference type="PROSITE" id="PS50106">
    <property type="entry name" value="PDZ"/>
    <property type="match status" value="1"/>
</dbReference>
<feature type="compositionally biased region" description="Low complexity" evidence="6">
    <location>
        <begin position="1242"/>
        <end position="1254"/>
    </location>
</feature>
<dbReference type="PROSITE" id="PS50297">
    <property type="entry name" value="ANK_REP_REGION"/>
    <property type="match status" value="3"/>
</dbReference>
<dbReference type="GO" id="GO:0032456">
    <property type="term" value="P:endocytic recycling"/>
    <property type="evidence" value="ECO:0000318"/>
    <property type="project" value="GO_Central"/>
</dbReference>
<keyword evidence="4" id="KW-0446">Lipid-binding</keyword>
<evidence type="ECO:0000256" key="4">
    <source>
        <dbReference type="ARBA" id="ARBA00023121"/>
    </source>
</evidence>
<organism evidence="7 8">
    <name type="scientific">Pristionchus pacificus</name>
    <name type="common">Parasitic nematode worm</name>
    <dbReference type="NCBI Taxonomy" id="54126"/>
    <lineage>
        <taxon>Eukaryota</taxon>
        <taxon>Metazoa</taxon>
        <taxon>Ecdysozoa</taxon>
        <taxon>Nematoda</taxon>
        <taxon>Chromadorea</taxon>
        <taxon>Rhabditida</taxon>
        <taxon>Rhabditina</taxon>
        <taxon>Diplogasteromorpha</taxon>
        <taxon>Diplogasteroidea</taxon>
        <taxon>Neodiplogasteridae</taxon>
        <taxon>Pristionchus</taxon>
    </lineage>
</organism>
<dbReference type="InterPro" id="IPR036871">
    <property type="entry name" value="PX_dom_sf"/>
</dbReference>
<dbReference type="GO" id="GO:0007165">
    <property type="term" value="P:signal transduction"/>
    <property type="evidence" value="ECO:0007669"/>
    <property type="project" value="InterPro"/>
</dbReference>
<dbReference type="SUPFAM" id="SSF64268">
    <property type="entry name" value="PX domain"/>
    <property type="match status" value="1"/>
</dbReference>
<feature type="compositionally biased region" description="Polar residues" evidence="6">
    <location>
        <begin position="959"/>
        <end position="973"/>
    </location>
</feature>
<dbReference type="FunFam" id="2.30.42.10:FF:000061">
    <property type="entry name" value="sorting nexin-27 isoform X2"/>
    <property type="match status" value="1"/>
</dbReference>
<dbReference type="SMART" id="SM00228">
    <property type="entry name" value="PDZ"/>
    <property type="match status" value="1"/>
</dbReference>
<dbReference type="FunFam" id="3.10.20.90:FF:000210">
    <property type="entry name" value="Putative Sorting nexin-27"/>
    <property type="match status" value="1"/>
</dbReference>
<keyword evidence="3" id="KW-0967">Endosome</keyword>
<dbReference type="Gene3D" id="1.20.80.60">
    <property type="match status" value="1"/>
</dbReference>
<evidence type="ECO:0000256" key="2">
    <source>
        <dbReference type="ARBA" id="ARBA00004412"/>
    </source>
</evidence>
<feature type="compositionally biased region" description="Basic residues" evidence="6">
    <location>
        <begin position="683"/>
        <end position="696"/>
    </location>
</feature>
<feature type="region of interest" description="Disordered" evidence="6">
    <location>
        <begin position="1680"/>
        <end position="1703"/>
    </location>
</feature>
<dbReference type="Pfam" id="PF00595">
    <property type="entry name" value="PDZ"/>
    <property type="match status" value="1"/>
</dbReference>
<feature type="compositionally biased region" description="Acidic residues" evidence="6">
    <location>
        <begin position="1336"/>
        <end position="1347"/>
    </location>
</feature>
<feature type="compositionally biased region" description="Acidic residues" evidence="6">
    <location>
        <begin position="1017"/>
        <end position="1051"/>
    </location>
</feature>
<feature type="compositionally biased region" description="Low complexity" evidence="6">
    <location>
        <begin position="1268"/>
        <end position="1281"/>
    </location>
</feature>
<dbReference type="PROSITE" id="PS50195">
    <property type="entry name" value="PX"/>
    <property type="match status" value="1"/>
</dbReference>
<reference evidence="7" key="2">
    <citation type="submission" date="2022-06" db="UniProtKB">
        <authorList>
            <consortium name="EnsemblMetazoa"/>
        </authorList>
    </citation>
    <scope>IDENTIFICATION</scope>
    <source>
        <strain evidence="7">PS312</strain>
    </source>
</reference>
<dbReference type="InterPro" id="IPR001683">
    <property type="entry name" value="PX_dom"/>
</dbReference>
<accession>A0A2A6BH46</accession>
<dbReference type="PROSITE" id="PS50200">
    <property type="entry name" value="RA"/>
    <property type="match status" value="1"/>
</dbReference>
<dbReference type="GO" id="GO:0035091">
    <property type="term" value="F:phosphatidylinositol binding"/>
    <property type="evidence" value="ECO:0000318"/>
    <property type="project" value="GO_Central"/>
</dbReference>
<dbReference type="InterPro" id="IPR036770">
    <property type="entry name" value="Ankyrin_rpt-contain_sf"/>
</dbReference>
<feature type="region of interest" description="Disordered" evidence="6">
    <location>
        <begin position="1"/>
        <end position="35"/>
    </location>
</feature>
<dbReference type="SUPFAM" id="SSF48403">
    <property type="entry name" value="Ankyrin repeat"/>
    <property type="match status" value="1"/>
</dbReference>
<dbReference type="PANTHER" id="PTHR12431">
    <property type="entry name" value="SORTING NEXIN 17 AND 27"/>
    <property type="match status" value="1"/>
</dbReference>
<evidence type="ECO:0000256" key="1">
    <source>
        <dbReference type="ARBA" id="ARBA00004184"/>
    </source>
</evidence>
<dbReference type="InterPro" id="IPR001478">
    <property type="entry name" value="PDZ"/>
</dbReference>
<evidence type="ECO:0000313" key="8">
    <source>
        <dbReference type="Proteomes" id="UP000005239"/>
    </source>
</evidence>
<feature type="compositionally biased region" description="Low complexity" evidence="6">
    <location>
        <begin position="1493"/>
        <end position="1513"/>
    </location>
</feature>
<feature type="compositionally biased region" description="Basic and acidic residues" evidence="6">
    <location>
        <begin position="1066"/>
        <end position="1089"/>
    </location>
</feature>
<dbReference type="Pfam" id="PF00788">
    <property type="entry name" value="RA"/>
    <property type="match status" value="1"/>
</dbReference>
<comment type="subcellular location">
    <subcellularLocation>
        <location evidence="2">Early endosome</location>
    </subcellularLocation>
    <subcellularLocation>
        <location evidence="1">Endomembrane system</location>
        <topology evidence="1">Peripheral membrane protein</topology>
    </subcellularLocation>
</comment>
<name>A0A2A6BH46_PRIPA</name>
<dbReference type="InterPro" id="IPR002110">
    <property type="entry name" value="Ankyrin_rpt"/>
</dbReference>
<feature type="region of interest" description="Disordered" evidence="6">
    <location>
        <begin position="817"/>
        <end position="1354"/>
    </location>
</feature>
<reference evidence="8" key="1">
    <citation type="journal article" date="2008" name="Nat. Genet.">
        <title>The Pristionchus pacificus genome provides a unique perspective on nematode lifestyle and parasitism.</title>
        <authorList>
            <person name="Dieterich C."/>
            <person name="Clifton S.W."/>
            <person name="Schuster L.N."/>
            <person name="Chinwalla A."/>
            <person name="Delehaunty K."/>
            <person name="Dinkelacker I."/>
            <person name="Fulton L."/>
            <person name="Fulton R."/>
            <person name="Godfrey J."/>
            <person name="Minx P."/>
            <person name="Mitreva M."/>
            <person name="Roeseler W."/>
            <person name="Tian H."/>
            <person name="Witte H."/>
            <person name="Yang S.P."/>
            <person name="Wilson R.K."/>
            <person name="Sommer R.J."/>
        </authorList>
    </citation>
    <scope>NUCLEOTIDE SEQUENCE [LARGE SCALE GENOMIC DNA]</scope>
    <source>
        <strain evidence="8">PS312</strain>
    </source>
</reference>
<dbReference type="PANTHER" id="PTHR12431:SF19">
    <property type="entry name" value="SORTING NEXIN-27"/>
    <property type="match status" value="1"/>
</dbReference>
<feature type="compositionally biased region" description="Low complexity" evidence="6">
    <location>
        <begin position="620"/>
        <end position="639"/>
    </location>
</feature>
<keyword evidence="8" id="KW-1185">Reference proteome</keyword>
<evidence type="ECO:0000313" key="7">
    <source>
        <dbReference type="EnsemblMetazoa" id="PPA26745.1"/>
    </source>
</evidence>
<evidence type="ECO:0000256" key="5">
    <source>
        <dbReference type="ARBA" id="ARBA00023136"/>
    </source>
</evidence>
<dbReference type="GO" id="GO:0005769">
    <property type="term" value="C:early endosome"/>
    <property type="evidence" value="ECO:0000318"/>
    <property type="project" value="GO_Central"/>
</dbReference>
<dbReference type="InterPro" id="IPR000159">
    <property type="entry name" value="RA_dom"/>
</dbReference>
<feature type="compositionally biased region" description="Low complexity" evidence="6">
    <location>
        <begin position="1156"/>
        <end position="1175"/>
    </location>
</feature>
<dbReference type="FunFam" id="3.30.1520.10:FF:000003">
    <property type="entry name" value="sorting nexin-27 isoform X2"/>
    <property type="match status" value="1"/>
</dbReference>
<dbReference type="SMART" id="SM00312">
    <property type="entry name" value="PX"/>
    <property type="match status" value="1"/>
</dbReference>
<dbReference type="Pfam" id="PF00787">
    <property type="entry name" value="PX"/>
    <property type="match status" value="1"/>
</dbReference>
<gene>
    <name evidence="7" type="primary">WBGene00116299</name>
</gene>
<dbReference type="Gene3D" id="2.30.42.10">
    <property type="match status" value="1"/>
</dbReference>
<sequence>MYDESDESSDEYGGGQSYRPTAHSQSRYHSRYRTPFNPKPHLVTIVKSQTGITTLTGFGFNVKGQVSEGGQLRSINGDLYAPLQHVSAVLPGGAAERAGLRKGDRILQVNGANVEGATHKQVVQQIKNGGDRLQMVVISVEDPDMDSALRYECGDDLGGYPVSNSPYRHDYSECRSLPITIPSHKTVIDTDGQKYTVFNIHMAGRHLGSRRYSDFVALNSMLRSEFIDFSFPKLPGKWPFSLSDQQMDSRRRGLEQYLERICSVVVIADSEMVQEFLMESELAVEVEVRVLLPDQSTIALNVRKTASADSLFSMLQKRLELSREYAASCSLFETMDNNFDRKLAPSECIHQIYIHNYSSSASSCIVLRKWLFDPSRERELCLRDATFARFVYYQTVAEINQGKIRAAHKMYQLKALQSEERMGQYMDLARSLPGYSSISFPVCALERQPAATNGASSSSSPSFSSKIVESRVVLTVGFDSISLREVDDNVEIDSLYVPSRSDDDMETVLEWEEVHGYKVLEDGSSFILECRRRDRKPRVLKLISSYADFMALCFAQIEIERDNAEREARAPDASLHVADAVAATSAAIEMINSDGRLSIISDMDDDDNRPSTPKLNLGEVSRSSSPVVTTTTSYPVSVRQQMARIKQMEQPSPSGSTDGGELLASPLTPGGVTPGGAPSTGPGRRKAPKSKVHRRNGRGETPLHVAAKKGDVSTCEQLVADGAEVNQSDNAGWTPLHEAASNNRVDCVDFLLKNGANPNARSQFGDVPLHDAVHCNYVRLVWTLLRAGAAIDEKCLDNNLENQRKDEQKERAGKINWLLHNPSNLPQVCPESEEEEDSEEEKKKEKEREEKESGKEKKDKRKKKDKEEKKKHKETFSSTPLRAPPSDKYAPPSSTSSRTTVTTAATTVFESPLHPGGSGVVGGGSSAAALHSPSMAKASELQQLSVATEQSSERRTDDLPSSSRSSIPATTPISVIVEGGEEEEEDGEIKSDGGGGTDEKNEGTPVASSSLLTIADDVIDDDDDEEGKLMIDEGDEEEKEGKEQEDEEETTLDTPIVNVQPPTPIGDRRMELAEREGENERDSATRDSDPIEEGEETSGKDHPSSSRAYSEDPPSSATASAKKRKKAGDRSNRKSEKAASKRAATGIGAWAKNRGSAEPEMSSAAAAAAAAMMAPGGDDPFEFHDSSPDSRPSRGVTMDRELSAPPVPKRHRLSTQSPTPSAGDVEMEEEDDEETRQSAGSKKVPPLRLVLPPKQSDDGDGADDVIASSSHSTPIPSSQPRKQGRGRPAGGRRAGDDEGSAQRMTRSKVRQSGRGLDESEGGGKRKRGRQNLTAVIEEETAGEEGEGDYSTGATPLMGGAAMGEGGEMIGGGGGDLDWMAAVAPLTASSSLENAIYEITTQSTHMARANLDALVNKHVADLYQKDRTVQWEPSELQQDTFLTYNGQYSIASRPPPPGGWPPMVSAQEVAEAAAAAARAAKAAEEGEQSEDPSAAAAAETAAPSTSAANNAAEPVEVKRNPFELMDERMRPLWEKLKEERALEELQMEEDRVTLRLSIEKAVITRERTMKNLLNQLTFCKFLELKQTCNPHSLLDKQRLPVVEKDVGRFMAHQETRIEELWKRHRFRAGHVAGMQKLNWYLQIAKWRETAMALEVKRGLKRQCRAFPEIVPIRVPIPPISDYTLPKPTNENKEEETTPEAVTAQ</sequence>
<dbReference type="InterPro" id="IPR036034">
    <property type="entry name" value="PDZ_sf"/>
</dbReference>
<feature type="compositionally biased region" description="Low complexity" evidence="6">
    <location>
        <begin position="893"/>
        <end position="915"/>
    </location>
</feature>
<feature type="compositionally biased region" description="Basic and acidic residues" evidence="6">
    <location>
        <begin position="840"/>
        <end position="857"/>
    </location>
</feature>
<feature type="compositionally biased region" description="Basic and acidic residues" evidence="6">
    <location>
        <begin position="1128"/>
        <end position="1139"/>
    </location>
</feature>
<feature type="compositionally biased region" description="Acidic residues" evidence="6">
    <location>
        <begin position="1"/>
        <end position="10"/>
    </location>
</feature>
<feature type="compositionally biased region" description="Basic and acidic residues" evidence="6">
    <location>
        <begin position="1181"/>
        <end position="1202"/>
    </location>
</feature>
<feature type="compositionally biased region" description="Gly residues" evidence="6">
    <location>
        <begin position="916"/>
        <end position="925"/>
    </location>
</feature>
<dbReference type="Gene3D" id="1.25.40.20">
    <property type="entry name" value="Ankyrin repeat-containing domain"/>
    <property type="match status" value="1"/>
</dbReference>
<keyword evidence="5" id="KW-0472">Membrane</keyword>
<feature type="compositionally biased region" description="Acidic residues" evidence="6">
    <location>
        <begin position="1225"/>
        <end position="1234"/>
    </location>
</feature>
<dbReference type="Proteomes" id="UP000005239">
    <property type="component" value="Unassembled WGS sequence"/>
</dbReference>
<feature type="region of interest" description="Disordered" evidence="6">
    <location>
        <begin position="601"/>
        <end position="709"/>
    </location>
</feature>
<dbReference type="Pfam" id="PF12796">
    <property type="entry name" value="Ank_2"/>
    <property type="match status" value="1"/>
</dbReference>
<dbReference type="PRINTS" id="PR01415">
    <property type="entry name" value="ANKYRIN"/>
</dbReference>
<protein>
    <submittedName>
        <fullName evidence="7">Snx-27</fullName>
    </submittedName>
</protein>
<dbReference type="EnsemblMetazoa" id="PPA26745.1">
    <property type="protein sequence ID" value="PPA26745.1"/>
    <property type="gene ID" value="WBGene00116299"/>
</dbReference>
<dbReference type="GO" id="GO:0006886">
    <property type="term" value="P:intracellular protein transport"/>
    <property type="evidence" value="ECO:0000318"/>
    <property type="project" value="GO_Central"/>
</dbReference>
<dbReference type="Gene3D" id="3.30.1520.10">
    <property type="entry name" value="Phox-like domain"/>
    <property type="match status" value="1"/>
</dbReference>
<dbReference type="CDD" id="cd23070">
    <property type="entry name" value="PDZ_SNX27-like"/>
    <property type="match status" value="1"/>
</dbReference>
<dbReference type="Gene3D" id="3.10.20.90">
    <property type="entry name" value="Phosphatidylinositol 3-kinase Catalytic Subunit, Chain A, domain 1"/>
    <property type="match status" value="1"/>
</dbReference>
<evidence type="ECO:0000256" key="3">
    <source>
        <dbReference type="ARBA" id="ARBA00022753"/>
    </source>
</evidence>